<evidence type="ECO:0000313" key="7">
    <source>
        <dbReference type="EMBL" id="AFM14307.1"/>
    </source>
</evidence>
<keyword evidence="2" id="KW-1003">Cell membrane</keyword>
<dbReference type="Pfam" id="PF12679">
    <property type="entry name" value="ABC2_membrane_2"/>
    <property type="match status" value="1"/>
</dbReference>
<accession>I4BAK0</accession>
<gene>
    <name evidence="7" type="ordered locus">Turpa_3673</name>
</gene>
<organism evidence="7 8">
    <name type="scientific">Turneriella parva (strain ATCC BAA-1111 / DSM 21527 / NCTC 11395 / H)</name>
    <name type="common">Leptospira parva</name>
    <dbReference type="NCBI Taxonomy" id="869212"/>
    <lineage>
        <taxon>Bacteria</taxon>
        <taxon>Pseudomonadati</taxon>
        <taxon>Spirochaetota</taxon>
        <taxon>Spirochaetia</taxon>
        <taxon>Leptospirales</taxon>
        <taxon>Leptospiraceae</taxon>
        <taxon>Turneriella</taxon>
    </lineage>
</organism>
<dbReference type="STRING" id="869212.Turpa_3673"/>
<keyword evidence="5 6" id="KW-0472">Membrane</keyword>
<feature type="transmembrane region" description="Helical" evidence="6">
    <location>
        <begin position="111"/>
        <end position="135"/>
    </location>
</feature>
<proteinExistence type="predicted"/>
<feature type="transmembrane region" description="Helical" evidence="6">
    <location>
        <begin position="172"/>
        <end position="190"/>
    </location>
</feature>
<dbReference type="EMBL" id="CP002959">
    <property type="protein sequence ID" value="AFM14307.1"/>
    <property type="molecule type" value="Genomic_DNA"/>
</dbReference>
<dbReference type="KEGG" id="tpx:Turpa_3673"/>
<sequence length="251" mass="28939">MDIIKNINLDLDWKNVKTVYRREFANYFNTPIGYIFLGIFAILVNFLFFFITRFFDRGYSLQGMFDMLKLIYLAFIPVITMRLWAEERRSGTVELLLTLPYSEVELILGKYLSALVFLGLSLATTLFLPILAFYVGAPDFMVLIGSYLGAWLSGSAYIAMGLYISWLTRDQITAFLLSFLACLFIYLLGYQPVLQFFGPMKELLGFLSVSWHSDSLSAGLLDTRDLLYYLSFSALFLYLNKVSIQKFRRGH</sequence>
<evidence type="ECO:0000256" key="1">
    <source>
        <dbReference type="ARBA" id="ARBA00004651"/>
    </source>
</evidence>
<evidence type="ECO:0000256" key="2">
    <source>
        <dbReference type="ARBA" id="ARBA00022475"/>
    </source>
</evidence>
<dbReference type="PANTHER" id="PTHR30294">
    <property type="entry name" value="MEMBRANE COMPONENT OF ABC TRANSPORTER YHHJ-RELATED"/>
    <property type="match status" value="1"/>
</dbReference>
<keyword evidence="3 6" id="KW-0812">Transmembrane</keyword>
<dbReference type="GO" id="GO:0140359">
    <property type="term" value="F:ABC-type transporter activity"/>
    <property type="evidence" value="ECO:0007669"/>
    <property type="project" value="InterPro"/>
</dbReference>
<feature type="transmembrane region" description="Helical" evidence="6">
    <location>
        <begin position="32"/>
        <end position="55"/>
    </location>
</feature>
<dbReference type="HOGENOM" id="CLU_081003_0_1_12"/>
<protein>
    <submittedName>
        <fullName evidence="7">ABC-type transport system involved in gliding motility</fullName>
    </submittedName>
</protein>
<dbReference type="PATRIC" id="fig|869212.3.peg.3694"/>
<dbReference type="InterPro" id="IPR051449">
    <property type="entry name" value="ABC-2_transporter_component"/>
</dbReference>
<feature type="transmembrane region" description="Helical" evidence="6">
    <location>
        <begin position="147"/>
        <end position="166"/>
    </location>
</feature>
<keyword evidence="4 6" id="KW-1133">Transmembrane helix</keyword>
<feature type="transmembrane region" description="Helical" evidence="6">
    <location>
        <begin position="67"/>
        <end position="85"/>
    </location>
</feature>
<dbReference type="GO" id="GO:0005886">
    <property type="term" value="C:plasma membrane"/>
    <property type="evidence" value="ECO:0007669"/>
    <property type="project" value="UniProtKB-SubCell"/>
</dbReference>
<dbReference type="Proteomes" id="UP000006048">
    <property type="component" value="Chromosome"/>
</dbReference>
<evidence type="ECO:0000313" key="8">
    <source>
        <dbReference type="Proteomes" id="UP000006048"/>
    </source>
</evidence>
<dbReference type="OrthoDB" id="9794512at2"/>
<dbReference type="RefSeq" id="WP_014804784.1">
    <property type="nucleotide sequence ID" value="NC_018020.1"/>
</dbReference>
<reference evidence="7 8" key="1">
    <citation type="submission" date="2012-06" db="EMBL/GenBank/DDBJ databases">
        <title>The complete chromosome of genome of Turneriella parva DSM 21527.</title>
        <authorList>
            <consortium name="US DOE Joint Genome Institute (JGI-PGF)"/>
            <person name="Lucas S."/>
            <person name="Han J."/>
            <person name="Lapidus A."/>
            <person name="Bruce D."/>
            <person name="Goodwin L."/>
            <person name="Pitluck S."/>
            <person name="Peters L."/>
            <person name="Kyrpides N."/>
            <person name="Mavromatis K."/>
            <person name="Ivanova N."/>
            <person name="Mikhailova N."/>
            <person name="Chertkov O."/>
            <person name="Detter J.C."/>
            <person name="Tapia R."/>
            <person name="Han C."/>
            <person name="Land M."/>
            <person name="Hauser L."/>
            <person name="Markowitz V."/>
            <person name="Cheng J.-F."/>
            <person name="Hugenholtz P."/>
            <person name="Woyke T."/>
            <person name="Wu D."/>
            <person name="Gronow S."/>
            <person name="Wellnitz S."/>
            <person name="Brambilla E."/>
            <person name="Klenk H.-P."/>
            <person name="Eisen J.A."/>
        </authorList>
    </citation>
    <scope>NUCLEOTIDE SEQUENCE [LARGE SCALE GENOMIC DNA]</scope>
    <source>
        <strain evidence="8">ATCC BAA-1111 / DSM 21527 / NCTC 11395 / H</strain>
    </source>
</reference>
<evidence type="ECO:0000256" key="4">
    <source>
        <dbReference type="ARBA" id="ARBA00022989"/>
    </source>
</evidence>
<evidence type="ECO:0000256" key="6">
    <source>
        <dbReference type="SAM" id="Phobius"/>
    </source>
</evidence>
<comment type="subcellular location">
    <subcellularLocation>
        <location evidence="1">Cell membrane</location>
        <topology evidence="1">Multi-pass membrane protein</topology>
    </subcellularLocation>
</comment>
<evidence type="ECO:0000256" key="5">
    <source>
        <dbReference type="ARBA" id="ARBA00023136"/>
    </source>
</evidence>
<dbReference type="AlphaFoldDB" id="I4BAK0"/>
<feature type="transmembrane region" description="Helical" evidence="6">
    <location>
        <begin position="226"/>
        <end position="244"/>
    </location>
</feature>
<dbReference type="PANTHER" id="PTHR30294:SF29">
    <property type="entry name" value="MULTIDRUG ABC TRANSPORTER PERMEASE YBHS-RELATED"/>
    <property type="match status" value="1"/>
</dbReference>
<evidence type="ECO:0000256" key="3">
    <source>
        <dbReference type="ARBA" id="ARBA00022692"/>
    </source>
</evidence>
<name>I4BAK0_TURPD</name>
<keyword evidence="8" id="KW-1185">Reference proteome</keyword>